<name>A0A6P8IAJ5_ACTTE</name>
<keyword evidence="4" id="KW-1185">Reference proteome</keyword>
<accession>A0A6P8IAJ5</accession>
<evidence type="ECO:0000256" key="2">
    <source>
        <dbReference type="SAM" id="Phobius"/>
    </source>
</evidence>
<feature type="domain" description="EF-hand" evidence="3">
    <location>
        <begin position="150"/>
        <end position="185"/>
    </location>
</feature>
<dbReference type="SMART" id="SM00054">
    <property type="entry name" value="EFh"/>
    <property type="match status" value="2"/>
</dbReference>
<dbReference type="InterPro" id="IPR002048">
    <property type="entry name" value="EF_hand_dom"/>
</dbReference>
<keyword evidence="1" id="KW-0106">Calcium</keyword>
<dbReference type="GO" id="GO:0005509">
    <property type="term" value="F:calcium ion binding"/>
    <property type="evidence" value="ECO:0007669"/>
    <property type="project" value="InterPro"/>
</dbReference>
<dbReference type="PROSITE" id="PS50222">
    <property type="entry name" value="EF_HAND_2"/>
    <property type="match status" value="1"/>
</dbReference>
<evidence type="ECO:0000259" key="3">
    <source>
        <dbReference type="PROSITE" id="PS50222"/>
    </source>
</evidence>
<dbReference type="OrthoDB" id="6138359at2759"/>
<protein>
    <submittedName>
        <fullName evidence="5">Uncharacterized protein LOC116297600</fullName>
    </submittedName>
</protein>
<dbReference type="Proteomes" id="UP000515163">
    <property type="component" value="Unplaced"/>
</dbReference>
<dbReference type="SUPFAM" id="SSF47473">
    <property type="entry name" value="EF-hand"/>
    <property type="match status" value="1"/>
</dbReference>
<feature type="transmembrane region" description="Helical" evidence="2">
    <location>
        <begin position="33"/>
        <end position="52"/>
    </location>
</feature>
<organism evidence="4 5">
    <name type="scientific">Actinia tenebrosa</name>
    <name type="common">Australian red waratah sea anemone</name>
    <dbReference type="NCBI Taxonomy" id="6105"/>
    <lineage>
        <taxon>Eukaryota</taxon>
        <taxon>Metazoa</taxon>
        <taxon>Cnidaria</taxon>
        <taxon>Anthozoa</taxon>
        <taxon>Hexacorallia</taxon>
        <taxon>Actiniaria</taxon>
        <taxon>Actiniidae</taxon>
        <taxon>Actinia</taxon>
    </lineage>
</organism>
<gene>
    <name evidence="5" type="primary">LOC116297600</name>
</gene>
<evidence type="ECO:0000313" key="5">
    <source>
        <dbReference type="RefSeq" id="XP_031561720.1"/>
    </source>
</evidence>
<dbReference type="RefSeq" id="XP_031561720.1">
    <property type="nucleotide sequence ID" value="XM_031705860.1"/>
</dbReference>
<dbReference type="KEGG" id="aten:116297600"/>
<dbReference type="Pfam" id="PF13499">
    <property type="entry name" value="EF-hand_7"/>
    <property type="match status" value="1"/>
</dbReference>
<dbReference type="PROSITE" id="PS00018">
    <property type="entry name" value="EF_HAND_1"/>
    <property type="match status" value="1"/>
</dbReference>
<dbReference type="CDD" id="cd00051">
    <property type="entry name" value="EFh"/>
    <property type="match status" value="1"/>
</dbReference>
<dbReference type="InParanoid" id="A0A6P8IAJ5"/>
<keyword evidence="2" id="KW-1133">Transmembrane helix</keyword>
<dbReference type="GeneID" id="116297600"/>
<evidence type="ECO:0000313" key="4">
    <source>
        <dbReference type="Proteomes" id="UP000515163"/>
    </source>
</evidence>
<evidence type="ECO:0000256" key="1">
    <source>
        <dbReference type="ARBA" id="ARBA00022837"/>
    </source>
</evidence>
<reference evidence="5" key="1">
    <citation type="submission" date="2025-08" db="UniProtKB">
        <authorList>
            <consortium name="RefSeq"/>
        </authorList>
    </citation>
    <scope>IDENTIFICATION</scope>
    <source>
        <tissue evidence="5">Tentacle</tissue>
    </source>
</reference>
<keyword evidence="2" id="KW-0472">Membrane</keyword>
<dbReference type="InterPro" id="IPR011992">
    <property type="entry name" value="EF-hand-dom_pair"/>
</dbReference>
<keyword evidence="2" id="KW-0812">Transmembrane</keyword>
<dbReference type="Gene3D" id="1.10.238.10">
    <property type="entry name" value="EF-hand"/>
    <property type="match status" value="1"/>
</dbReference>
<proteinExistence type="predicted"/>
<dbReference type="InterPro" id="IPR018247">
    <property type="entry name" value="EF_Hand_1_Ca_BS"/>
</dbReference>
<sequence>MVPTLTTYFIPSLSAYRTTSNTFSTATKTAYKMLLKSVMVFMLLIAVVSACGGGGRRGGGGGGGGGSGSNCRTTCRMVCYRIRVCRPSNPSHCPVSTKCFRKCTNPCRSVKKRSIPEDKVILQLPSTFTFYDSDKDGGISLEEFARAIEWDQEKANEMFELIDTDSDKRIACDEFKKALKGVDDTEPSC</sequence>
<dbReference type="AlphaFoldDB" id="A0A6P8IAJ5"/>